<keyword evidence="2" id="KW-0472">Membrane</keyword>
<feature type="compositionally biased region" description="Polar residues" evidence="1">
    <location>
        <begin position="93"/>
        <end position="113"/>
    </location>
</feature>
<comment type="caution">
    <text evidence="3">The sequence shown here is derived from an EMBL/GenBank/DDBJ whole genome shotgun (WGS) entry which is preliminary data.</text>
</comment>
<evidence type="ECO:0000256" key="2">
    <source>
        <dbReference type="SAM" id="Phobius"/>
    </source>
</evidence>
<keyword evidence="4" id="KW-1185">Reference proteome</keyword>
<feature type="transmembrane region" description="Helical" evidence="2">
    <location>
        <begin position="217"/>
        <end position="236"/>
    </location>
</feature>
<dbReference type="AlphaFoldDB" id="A0A135UGC9"/>
<feature type="compositionally biased region" description="Low complexity" evidence="1">
    <location>
        <begin position="354"/>
        <end position="365"/>
    </location>
</feature>
<feature type="region of interest" description="Disordered" evidence="1">
    <location>
        <begin position="1"/>
        <end position="200"/>
    </location>
</feature>
<evidence type="ECO:0000256" key="1">
    <source>
        <dbReference type="SAM" id="MobiDB-lite"/>
    </source>
</evidence>
<sequence length="457" mass="51131">MDFLRRGRSSQGEDIEQQALAGPSTQPEMEEGSRPRSRRLPGTRPSLSSRRRPGNGMQRLEDEESDSPKTPRFNIGLPTLPGTRLNLPHLARTWTSGSNGTDSRPNSTSQQPLNRVDESASPEPPTTRAAGQPPATTRVTMPAPVARRPETETSSGTRRFTGPDPAEMHLANMAQEGRRRRRRAHRRQQHDDNSEGHPKRFLLCIPRPKSRRMRSQILRCFISGGFLTLLLAVYLALSLTQNIRSSEFTVLLILIILFVTIFFCHGLIRLCMLVIRPRVDDEARPPMPQLLAPGGYAVPREPIRVVLARDEEEQGEVSEAVLAKPPAYGLWRESVRVDPNRIYWQRNPNAMSNEGTSSRGESSTGPRPPSYASEDGVSYVVEARPRSMAPAAMTDVPTPLPTHPSEMGRLGEHRSAWRWQCCKNTDVFNSGSGAEGSRSRNKGMRYLEVAAEWRRPE</sequence>
<evidence type="ECO:0000313" key="3">
    <source>
        <dbReference type="EMBL" id="KXH59447.1"/>
    </source>
</evidence>
<dbReference type="EMBL" id="JFFI01001504">
    <property type="protein sequence ID" value="KXH59447.1"/>
    <property type="molecule type" value="Genomic_DNA"/>
</dbReference>
<feature type="region of interest" description="Disordered" evidence="1">
    <location>
        <begin position="346"/>
        <end position="375"/>
    </location>
</feature>
<dbReference type="OrthoDB" id="5417811at2759"/>
<name>A0A135UGC9_9PEZI</name>
<keyword evidence="2" id="KW-0812">Transmembrane</keyword>
<feature type="transmembrane region" description="Helical" evidence="2">
    <location>
        <begin position="248"/>
        <end position="268"/>
    </location>
</feature>
<dbReference type="Proteomes" id="UP000070121">
    <property type="component" value="Unassembled WGS sequence"/>
</dbReference>
<keyword evidence="2" id="KW-1133">Transmembrane helix</keyword>
<accession>A0A135UGC9</accession>
<protein>
    <submittedName>
        <fullName evidence="3">Uncharacterized protein</fullName>
    </submittedName>
</protein>
<evidence type="ECO:0000313" key="4">
    <source>
        <dbReference type="Proteomes" id="UP000070121"/>
    </source>
</evidence>
<gene>
    <name evidence="3" type="ORF">CSAL01_03732</name>
</gene>
<feature type="compositionally biased region" description="Basic residues" evidence="1">
    <location>
        <begin position="178"/>
        <end position="188"/>
    </location>
</feature>
<feature type="compositionally biased region" description="Basic and acidic residues" evidence="1">
    <location>
        <begin position="189"/>
        <end position="198"/>
    </location>
</feature>
<reference evidence="3 4" key="1">
    <citation type="submission" date="2014-02" db="EMBL/GenBank/DDBJ databases">
        <title>The genome sequence of Colletotrichum salicis CBS 607.94.</title>
        <authorList>
            <person name="Baroncelli R."/>
            <person name="Thon M.R."/>
        </authorList>
    </citation>
    <scope>NUCLEOTIDE SEQUENCE [LARGE SCALE GENOMIC DNA]</scope>
    <source>
        <strain evidence="3 4">CBS 607.94</strain>
    </source>
</reference>
<organism evidence="3 4">
    <name type="scientific">Colletotrichum salicis</name>
    <dbReference type="NCBI Taxonomy" id="1209931"/>
    <lineage>
        <taxon>Eukaryota</taxon>
        <taxon>Fungi</taxon>
        <taxon>Dikarya</taxon>
        <taxon>Ascomycota</taxon>
        <taxon>Pezizomycotina</taxon>
        <taxon>Sordariomycetes</taxon>
        <taxon>Hypocreomycetidae</taxon>
        <taxon>Glomerellales</taxon>
        <taxon>Glomerellaceae</taxon>
        <taxon>Colletotrichum</taxon>
        <taxon>Colletotrichum acutatum species complex</taxon>
    </lineage>
</organism>
<proteinExistence type="predicted"/>